<sequence length="407" mass="44875">MTSPAFDWDALTAALVDDIRSAVHAFHDEYDDEIYGIALYAFYADGESIAWPMVGVSGSTSDVAEEDDLRWSPYDWDFACDPSDAGDAWSTRLSGFAKRDRARHWDEVEDRFYAAVIAACATARAELTANSLIPDSALVVAADEGEELIARCVSAAELAEHFPHLHAEAAEKERIATLPVAERITALLDAIEHDDRPLNWESAPPLLYEVARTDPDPVLDALVQRLLSPGERRYRWADAISTIGIARPDVIAALTTVVDDEAGPDNVRGWAGSALCRLGRTDVVADRYDLLPDGWLHVFGTPYSDPRTGHRADFAPLEAVLDDHPDLDAELEMRINHRVAEIDVDPYFAALESTWPSIRSHAAWSLVHTSLDDADRARFAAALDSFVDDPALAEHVDVLRDVFDRSA</sequence>
<dbReference type="RefSeq" id="WP_066165921.1">
    <property type="nucleotide sequence ID" value="NZ_CP136137.1"/>
</dbReference>
<keyword evidence="2" id="KW-1185">Reference proteome</keyword>
<name>A0ABZ2U1S2_9ACTN</name>
<evidence type="ECO:0000313" key="2">
    <source>
        <dbReference type="Proteomes" id="UP001479933"/>
    </source>
</evidence>
<reference evidence="1 2" key="1">
    <citation type="journal article" date="2023" name="Virus Evol.">
        <title>Computational host range prediction-The good, the bad, and the ugly.</title>
        <authorList>
            <person name="Howell A.A."/>
            <person name="Versoza C.J."/>
            <person name="Pfeifer S.P."/>
        </authorList>
    </citation>
    <scope>NUCLEOTIDE SEQUENCE [LARGE SCALE GENOMIC DNA]</scope>
    <source>
        <strain evidence="1 2">1610/1b</strain>
    </source>
</reference>
<gene>
    <name evidence="1" type="ORF">RVF87_00760</name>
</gene>
<evidence type="ECO:0000313" key="1">
    <source>
        <dbReference type="EMBL" id="WYY07653.1"/>
    </source>
</evidence>
<protein>
    <submittedName>
        <fullName evidence="1">DUF4303 domain-containing protein</fullName>
    </submittedName>
</protein>
<dbReference type="Proteomes" id="UP001479933">
    <property type="component" value="Chromosome"/>
</dbReference>
<proteinExistence type="predicted"/>
<accession>A0ABZ2U1S2</accession>
<organism evidence="1 2">
    <name type="scientific">Gordonia hydrophobica</name>
    <dbReference type="NCBI Taxonomy" id="40516"/>
    <lineage>
        <taxon>Bacteria</taxon>
        <taxon>Bacillati</taxon>
        <taxon>Actinomycetota</taxon>
        <taxon>Actinomycetes</taxon>
        <taxon>Mycobacteriales</taxon>
        <taxon>Gordoniaceae</taxon>
        <taxon>Gordonia</taxon>
    </lineage>
</organism>
<dbReference type="EMBL" id="CP136137">
    <property type="protein sequence ID" value="WYY07653.1"/>
    <property type="molecule type" value="Genomic_DNA"/>
</dbReference>